<evidence type="ECO:0000313" key="4">
    <source>
        <dbReference type="Proteomes" id="UP000317243"/>
    </source>
</evidence>
<protein>
    <submittedName>
        <fullName evidence="3">Bifunctional tRNA (Mnm(5)s(2)U34)-methyltransferase/FAD-dependent cmnm(5)s(2)U34 oxidoreductase</fullName>
    </submittedName>
</protein>
<dbReference type="Pfam" id="PF01266">
    <property type="entry name" value="DAO"/>
    <property type="match status" value="1"/>
</dbReference>
<reference evidence="3 4" key="1">
    <citation type="submission" date="2019-02" db="EMBL/GenBank/DDBJ databases">
        <title>Deep-cultivation of Planctomycetes and their phenomic and genomic characterization uncovers novel biology.</title>
        <authorList>
            <person name="Wiegand S."/>
            <person name="Jogler M."/>
            <person name="Boedeker C."/>
            <person name="Pinto D."/>
            <person name="Vollmers J."/>
            <person name="Rivas-Marin E."/>
            <person name="Kohn T."/>
            <person name="Peeters S.H."/>
            <person name="Heuer A."/>
            <person name="Rast P."/>
            <person name="Oberbeckmann S."/>
            <person name="Bunk B."/>
            <person name="Jeske O."/>
            <person name="Meyerdierks A."/>
            <person name="Storesund J.E."/>
            <person name="Kallscheuer N."/>
            <person name="Luecker S."/>
            <person name="Lage O.M."/>
            <person name="Pohl T."/>
            <person name="Merkel B.J."/>
            <person name="Hornburger P."/>
            <person name="Mueller R.-W."/>
            <person name="Bruemmer F."/>
            <person name="Labrenz M."/>
            <person name="Spormann A.M."/>
            <person name="Op Den Camp H."/>
            <person name="Overmann J."/>
            <person name="Amann R."/>
            <person name="Jetten M.S.M."/>
            <person name="Mascher T."/>
            <person name="Medema M.H."/>
            <person name="Devos D.P."/>
            <person name="Kaster A.-K."/>
            <person name="Ovreas L."/>
            <person name="Rohde M."/>
            <person name="Galperin M.Y."/>
            <person name="Jogler C."/>
        </authorList>
    </citation>
    <scope>NUCLEOTIDE SEQUENCE [LARGE SCALE GENOMIC DNA]</scope>
    <source>
        <strain evidence="3 4">KOR42</strain>
    </source>
</reference>
<keyword evidence="1" id="KW-0560">Oxidoreductase</keyword>
<dbReference type="Gene3D" id="3.50.50.60">
    <property type="entry name" value="FAD/NAD(P)-binding domain"/>
    <property type="match status" value="1"/>
</dbReference>
<dbReference type="AlphaFoldDB" id="A0A5C5WYN8"/>
<organism evidence="3 4">
    <name type="scientific">Thalassoglobus neptunius</name>
    <dbReference type="NCBI Taxonomy" id="1938619"/>
    <lineage>
        <taxon>Bacteria</taxon>
        <taxon>Pseudomonadati</taxon>
        <taxon>Planctomycetota</taxon>
        <taxon>Planctomycetia</taxon>
        <taxon>Planctomycetales</taxon>
        <taxon>Planctomycetaceae</taxon>
        <taxon>Thalassoglobus</taxon>
    </lineage>
</organism>
<dbReference type="Proteomes" id="UP000317243">
    <property type="component" value="Unassembled WGS sequence"/>
</dbReference>
<accession>A0A5C5WYN8</accession>
<feature type="domain" description="FAD dependent oxidoreductase" evidence="2">
    <location>
        <begin position="5"/>
        <end position="331"/>
    </location>
</feature>
<dbReference type="PANTHER" id="PTHR13847">
    <property type="entry name" value="SARCOSINE DEHYDROGENASE-RELATED"/>
    <property type="match status" value="1"/>
</dbReference>
<dbReference type="OrthoDB" id="214253at2"/>
<keyword evidence="3" id="KW-0489">Methyltransferase</keyword>
<dbReference type="PANTHER" id="PTHR13847:SF289">
    <property type="entry name" value="GLYCINE OXIDASE"/>
    <property type="match status" value="1"/>
</dbReference>
<gene>
    <name evidence="3" type="ORF">KOR42_26170</name>
</gene>
<evidence type="ECO:0000256" key="1">
    <source>
        <dbReference type="ARBA" id="ARBA00023002"/>
    </source>
</evidence>
<dbReference type="EMBL" id="SIHI01000002">
    <property type="protein sequence ID" value="TWT55806.1"/>
    <property type="molecule type" value="Genomic_DNA"/>
</dbReference>
<dbReference type="SUPFAM" id="SSF54373">
    <property type="entry name" value="FAD-linked reductases, C-terminal domain"/>
    <property type="match status" value="1"/>
</dbReference>
<dbReference type="Gene3D" id="3.30.9.10">
    <property type="entry name" value="D-Amino Acid Oxidase, subunit A, domain 2"/>
    <property type="match status" value="1"/>
</dbReference>
<dbReference type="GO" id="GO:0005737">
    <property type="term" value="C:cytoplasm"/>
    <property type="evidence" value="ECO:0007669"/>
    <property type="project" value="TreeGrafter"/>
</dbReference>
<evidence type="ECO:0000313" key="3">
    <source>
        <dbReference type="EMBL" id="TWT55806.1"/>
    </source>
</evidence>
<dbReference type="GO" id="GO:0032259">
    <property type="term" value="P:methylation"/>
    <property type="evidence" value="ECO:0007669"/>
    <property type="project" value="UniProtKB-KW"/>
</dbReference>
<name>A0A5C5WYN8_9PLAN</name>
<dbReference type="RefSeq" id="WP_146510145.1">
    <property type="nucleotide sequence ID" value="NZ_SIHI01000002.1"/>
</dbReference>
<dbReference type="GO" id="GO:0008168">
    <property type="term" value="F:methyltransferase activity"/>
    <property type="evidence" value="ECO:0007669"/>
    <property type="project" value="UniProtKB-KW"/>
</dbReference>
<dbReference type="SUPFAM" id="SSF51905">
    <property type="entry name" value="FAD/NAD(P)-binding domain"/>
    <property type="match status" value="1"/>
</dbReference>
<sequence>MKNVDAIIVGQGLAGTTLAWTLLEAGLDFVVLDGKSRTSASEVAAGLMTPITGRCFAFHPEWDDNWRIASRFYRSIEKRINTPRFFHHVPMTRLFRSDSEALEFHSKAESRLRGAVSCEPATDDPRLIRDFHGGFQMPGGQLNVPEYLSRSRDWFQQSNRFLPVNVELNTPLTIREGRVQLCELDLSARWIVYCTGFVPSPAEFLSPIQFNPARGEILDLEPAEISLSQVIHRGIWIAPQPLDAIRVGATYEWNDLSDVPTPEGRQWLLNRLAEFFAPETKVIGQQAAIRPTMHDFHPVVGIHPHLPNVGVLNGLGSKGSLTAPRLAQALVGQMLNQTPIPEKDSLSRWYN</sequence>
<keyword evidence="4" id="KW-1185">Reference proteome</keyword>
<dbReference type="GO" id="GO:0016491">
    <property type="term" value="F:oxidoreductase activity"/>
    <property type="evidence" value="ECO:0007669"/>
    <property type="project" value="UniProtKB-KW"/>
</dbReference>
<evidence type="ECO:0000259" key="2">
    <source>
        <dbReference type="Pfam" id="PF01266"/>
    </source>
</evidence>
<proteinExistence type="predicted"/>
<comment type="caution">
    <text evidence="3">The sequence shown here is derived from an EMBL/GenBank/DDBJ whole genome shotgun (WGS) entry which is preliminary data.</text>
</comment>
<dbReference type="InterPro" id="IPR036188">
    <property type="entry name" value="FAD/NAD-bd_sf"/>
</dbReference>
<keyword evidence="3" id="KW-0808">Transferase</keyword>
<dbReference type="InterPro" id="IPR006076">
    <property type="entry name" value="FAD-dep_OxRdtase"/>
</dbReference>